<proteinExistence type="predicted"/>
<reference evidence="1" key="1">
    <citation type="journal article" date="2023" name="Nat. Commun.">
        <title>Diploid and tetraploid genomes of Acorus and the evolution of monocots.</title>
        <authorList>
            <person name="Ma L."/>
            <person name="Liu K.W."/>
            <person name="Li Z."/>
            <person name="Hsiao Y.Y."/>
            <person name="Qi Y."/>
            <person name="Fu T."/>
            <person name="Tang G.D."/>
            <person name="Zhang D."/>
            <person name="Sun W.H."/>
            <person name="Liu D.K."/>
            <person name="Li Y."/>
            <person name="Chen G.Z."/>
            <person name="Liu X.D."/>
            <person name="Liao X.Y."/>
            <person name="Jiang Y.T."/>
            <person name="Yu X."/>
            <person name="Hao Y."/>
            <person name="Huang J."/>
            <person name="Zhao X.W."/>
            <person name="Ke S."/>
            <person name="Chen Y.Y."/>
            <person name="Wu W.L."/>
            <person name="Hsu J.L."/>
            <person name="Lin Y.F."/>
            <person name="Huang M.D."/>
            <person name="Li C.Y."/>
            <person name="Huang L."/>
            <person name="Wang Z.W."/>
            <person name="Zhao X."/>
            <person name="Zhong W.Y."/>
            <person name="Peng D.H."/>
            <person name="Ahmad S."/>
            <person name="Lan S."/>
            <person name="Zhang J.S."/>
            <person name="Tsai W.C."/>
            <person name="Van de Peer Y."/>
            <person name="Liu Z.J."/>
        </authorList>
    </citation>
    <scope>NUCLEOTIDE SEQUENCE</scope>
    <source>
        <strain evidence="1">CP</strain>
    </source>
</reference>
<evidence type="ECO:0000313" key="2">
    <source>
        <dbReference type="Proteomes" id="UP001180020"/>
    </source>
</evidence>
<dbReference type="Proteomes" id="UP001180020">
    <property type="component" value="Unassembled WGS sequence"/>
</dbReference>
<sequence length="144" mass="16133">MSDSNIKFLGGLGIKRISDWNSTAMVSRPLHIWDLVQDLEVGGVSSDLLIWKGRKIGSMSTPSAWNILKPQLPLLPWGFEDAEFQSSLNISYGSLGLPNLKQNVRFGRTTRNAVALFSAYVKLIRSLDRQQEMHADDFLLKGLE</sequence>
<name>A0AAV9ENA5_ACOCL</name>
<reference evidence="1" key="2">
    <citation type="submission" date="2023-06" db="EMBL/GenBank/DDBJ databases">
        <authorList>
            <person name="Ma L."/>
            <person name="Liu K.-W."/>
            <person name="Li Z."/>
            <person name="Hsiao Y.-Y."/>
            <person name="Qi Y."/>
            <person name="Fu T."/>
            <person name="Tang G."/>
            <person name="Zhang D."/>
            <person name="Sun W.-H."/>
            <person name="Liu D.-K."/>
            <person name="Li Y."/>
            <person name="Chen G.-Z."/>
            <person name="Liu X.-D."/>
            <person name="Liao X.-Y."/>
            <person name="Jiang Y.-T."/>
            <person name="Yu X."/>
            <person name="Hao Y."/>
            <person name="Huang J."/>
            <person name="Zhao X.-W."/>
            <person name="Ke S."/>
            <person name="Chen Y.-Y."/>
            <person name="Wu W.-L."/>
            <person name="Hsu J.-L."/>
            <person name="Lin Y.-F."/>
            <person name="Huang M.-D."/>
            <person name="Li C.-Y."/>
            <person name="Huang L."/>
            <person name="Wang Z.-W."/>
            <person name="Zhao X."/>
            <person name="Zhong W.-Y."/>
            <person name="Peng D.-H."/>
            <person name="Ahmad S."/>
            <person name="Lan S."/>
            <person name="Zhang J.-S."/>
            <person name="Tsai W.-C."/>
            <person name="Van De Peer Y."/>
            <person name="Liu Z.-J."/>
        </authorList>
    </citation>
    <scope>NUCLEOTIDE SEQUENCE</scope>
    <source>
        <strain evidence="1">CP</strain>
        <tissue evidence="1">Leaves</tissue>
    </source>
</reference>
<keyword evidence="2" id="KW-1185">Reference proteome</keyword>
<protein>
    <submittedName>
        <fullName evidence="1">Uncharacterized protein</fullName>
    </submittedName>
</protein>
<gene>
    <name evidence="1" type="ORF">QJS10_CPA06g00793</name>
</gene>
<comment type="caution">
    <text evidence="1">The sequence shown here is derived from an EMBL/GenBank/DDBJ whole genome shotgun (WGS) entry which is preliminary data.</text>
</comment>
<organism evidence="1 2">
    <name type="scientific">Acorus calamus</name>
    <name type="common">Sweet flag</name>
    <dbReference type="NCBI Taxonomy" id="4465"/>
    <lineage>
        <taxon>Eukaryota</taxon>
        <taxon>Viridiplantae</taxon>
        <taxon>Streptophyta</taxon>
        <taxon>Embryophyta</taxon>
        <taxon>Tracheophyta</taxon>
        <taxon>Spermatophyta</taxon>
        <taxon>Magnoliopsida</taxon>
        <taxon>Liliopsida</taxon>
        <taxon>Acoraceae</taxon>
        <taxon>Acorus</taxon>
    </lineage>
</organism>
<dbReference type="AlphaFoldDB" id="A0AAV9ENA5"/>
<dbReference type="EMBL" id="JAUJYO010000006">
    <property type="protein sequence ID" value="KAK1314772.1"/>
    <property type="molecule type" value="Genomic_DNA"/>
</dbReference>
<accession>A0AAV9ENA5</accession>
<evidence type="ECO:0000313" key="1">
    <source>
        <dbReference type="EMBL" id="KAK1314772.1"/>
    </source>
</evidence>